<keyword evidence="2" id="KW-1185">Reference proteome</keyword>
<gene>
    <name evidence="1" type="ORF">KE626_28780</name>
</gene>
<organism evidence="1 2">
    <name type="scientific">Chitinophaga hostae</name>
    <dbReference type="NCBI Taxonomy" id="2831022"/>
    <lineage>
        <taxon>Bacteria</taxon>
        <taxon>Pseudomonadati</taxon>
        <taxon>Bacteroidota</taxon>
        <taxon>Chitinophagia</taxon>
        <taxon>Chitinophagales</taxon>
        <taxon>Chitinophagaceae</taxon>
        <taxon>Chitinophaga</taxon>
    </lineage>
</organism>
<evidence type="ECO:0000313" key="2">
    <source>
        <dbReference type="Proteomes" id="UP000676386"/>
    </source>
</evidence>
<comment type="caution">
    <text evidence="1">The sequence shown here is derived from an EMBL/GenBank/DDBJ whole genome shotgun (WGS) entry which is preliminary data.</text>
</comment>
<proteinExistence type="predicted"/>
<sequence length="53" mass="5332">MKTLQNEQMADIQGGTNWAAFACGFGIVAMIAQPETALAIGEGTAAACAAAMN</sequence>
<dbReference type="Proteomes" id="UP000676386">
    <property type="component" value="Unassembled WGS sequence"/>
</dbReference>
<name>A0ABS5J8G6_9BACT</name>
<protein>
    <recommendedName>
        <fullName evidence="3">Class IIb bacteriocin, lactobin A/cerein 7B family</fullName>
    </recommendedName>
</protein>
<evidence type="ECO:0000313" key="1">
    <source>
        <dbReference type="EMBL" id="MBS0031360.1"/>
    </source>
</evidence>
<dbReference type="EMBL" id="JAGTXB010000021">
    <property type="protein sequence ID" value="MBS0031360.1"/>
    <property type="molecule type" value="Genomic_DNA"/>
</dbReference>
<dbReference type="PROSITE" id="PS51257">
    <property type="entry name" value="PROKAR_LIPOPROTEIN"/>
    <property type="match status" value="1"/>
</dbReference>
<dbReference type="RefSeq" id="WP_211976522.1">
    <property type="nucleotide sequence ID" value="NZ_CBFHAM010000067.1"/>
</dbReference>
<evidence type="ECO:0008006" key="3">
    <source>
        <dbReference type="Google" id="ProtNLM"/>
    </source>
</evidence>
<reference evidence="1 2" key="1">
    <citation type="submission" date="2021-04" db="EMBL/GenBank/DDBJ databases">
        <title>Chitinophaga sp. nov., isolated from the rhizosphere soil.</title>
        <authorList>
            <person name="He S."/>
        </authorList>
    </citation>
    <scope>NUCLEOTIDE SEQUENCE [LARGE SCALE GENOMIC DNA]</scope>
    <source>
        <strain evidence="1 2">2R12</strain>
    </source>
</reference>
<accession>A0ABS5J8G6</accession>